<accession>A0A1Y1S710</accession>
<evidence type="ECO:0000313" key="1">
    <source>
        <dbReference type="EMBL" id="ORD94211.1"/>
    </source>
</evidence>
<evidence type="ECO:0000313" key="2">
    <source>
        <dbReference type="Proteomes" id="UP000192639"/>
    </source>
</evidence>
<dbReference type="EMBL" id="LWDP01000029">
    <property type="protein sequence ID" value="ORD94211.1"/>
    <property type="molecule type" value="Genomic_DNA"/>
</dbReference>
<sequence>MDLVKIVRSKEVESVFVDGLDRFMYSECKEASSREIAQLGLQMKKCWFRWNTVFVVVNNLYENRHWCNNGDVYSPLLGYGWSYVANWKYLLKKQGGMRVLEDLEGNEVMKFKIEGFGRIRVVD</sequence>
<dbReference type="Gene3D" id="3.40.50.300">
    <property type="entry name" value="P-loop containing nucleotide triphosphate hydrolases"/>
    <property type="match status" value="1"/>
</dbReference>
<gene>
    <name evidence="1" type="ORF">ECANGB1_1023</name>
</gene>
<dbReference type="AlphaFoldDB" id="A0A1Y1S710"/>
<protein>
    <recommendedName>
        <fullName evidence="3">DNA recombination and repair protein Rad51-like C-terminal domain-containing protein</fullName>
    </recommendedName>
</protein>
<comment type="caution">
    <text evidence="1">The sequence shown here is derived from an EMBL/GenBank/DDBJ whole genome shotgun (WGS) entry which is preliminary data.</text>
</comment>
<dbReference type="VEuPathDB" id="MicrosporidiaDB:ECANGB1_1023"/>
<dbReference type="InterPro" id="IPR027417">
    <property type="entry name" value="P-loop_NTPase"/>
</dbReference>
<reference evidence="1 2" key="1">
    <citation type="journal article" date="2017" name="Environ. Microbiol.">
        <title>Decay of the glycolytic pathway and adaptation to intranuclear parasitism within Enterocytozoonidae microsporidia.</title>
        <authorList>
            <person name="Wiredu Boakye D."/>
            <person name="Jaroenlak P."/>
            <person name="Prachumwat A."/>
            <person name="Williams T.A."/>
            <person name="Bateman K.S."/>
            <person name="Itsathitphaisarn O."/>
            <person name="Sritunyalucksana K."/>
            <person name="Paszkiewicz K.H."/>
            <person name="Moore K.A."/>
            <person name="Stentiford G.D."/>
            <person name="Williams B.A."/>
        </authorList>
    </citation>
    <scope>NUCLEOTIDE SEQUENCE [LARGE SCALE GENOMIC DNA]</scope>
    <source>
        <strain evidence="1 2">GB1</strain>
    </source>
</reference>
<name>A0A1Y1S710_9MICR</name>
<organism evidence="1 2">
    <name type="scientific">Enterospora canceri</name>
    <dbReference type="NCBI Taxonomy" id="1081671"/>
    <lineage>
        <taxon>Eukaryota</taxon>
        <taxon>Fungi</taxon>
        <taxon>Fungi incertae sedis</taxon>
        <taxon>Microsporidia</taxon>
        <taxon>Enterocytozoonidae</taxon>
        <taxon>Enterospora</taxon>
    </lineage>
</organism>
<dbReference type="Proteomes" id="UP000192639">
    <property type="component" value="Unassembled WGS sequence"/>
</dbReference>
<evidence type="ECO:0008006" key="3">
    <source>
        <dbReference type="Google" id="ProtNLM"/>
    </source>
</evidence>
<proteinExistence type="predicted"/>
<keyword evidence="2" id="KW-1185">Reference proteome</keyword>